<dbReference type="Proteomes" id="UP000008367">
    <property type="component" value="Unassembled WGS sequence"/>
</dbReference>
<feature type="non-terminal residue" evidence="2">
    <location>
        <position position="1"/>
    </location>
</feature>
<comment type="caution">
    <text evidence="2">The sequence shown here is derived from an EMBL/GenBank/DDBJ whole genome shotgun (WGS) entry which is preliminary data.</text>
</comment>
<organism evidence="2 3">
    <name type="scientific">Vibrio harveyi</name>
    <name type="common">Beneckea harveyi</name>
    <dbReference type="NCBI Taxonomy" id="669"/>
    <lineage>
        <taxon>Bacteria</taxon>
        <taxon>Pseudomonadati</taxon>
        <taxon>Pseudomonadota</taxon>
        <taxon>Gammaproteobacteria</taxon>
        <taxon>Vibrionales</taxon>
        <taxon>Vibrionaceae</taxon>
        <taxon>Vibrio</taxon>
    </lineage>
</organism>
<sequence>TYGTSIGYGYIHKANQKITLSTRATAHLMRYENTFSTDNALSFIIGKFLDGRAVNVSAWSAIIQPSVKAKYTQPTNWGKWHVSSTLNSFIGRSWGSANNGNIGNPKGWYLSNEVTGYYNIYHGKQALFSGIKRVDLSRDLNNELGSPH</sequence>
<dbReference type="Pfam" id="PF11557">
    <property type="entry name" value="Omp_AT"/>
    <property type="match status" value="1"/>
</dbReference>
<protein>
    <recommendedName>
        <fullName evidence="1">Solitary outer membrane autotransporter-like beta-barrel domain-containing protein</fullName>
    </recommendedName>
</protein>
<feature type="domain" description="Solitary outer membrane autotransporter-like beta-barrel" evidence="1">
    <location>
        <begin position="2"/>
        <end position="147"/>
    </location>
</feature>
<dbReference type="InterPro" id="IPR021621">
    <property type="entry name" value="Omp_AT"/>
</dbReference>
<feature type="non-terminal residue" evidence="2">
    <location>
        <position position="148"/>
    </location>
</feature>
<name>A0A454CZA2_VIBHA</name>
<proteinExistence type="predicted"/>
<evidence type="ECO:0000313" key="3">
    <source>
        <dbReference type="Proteomes" id="UP000008367"/>
    </source>
</evidence>
<accession>A0A454CZA2</accession>
<evidence type="ECO:0000259" key="1">
    <source>
        <dbReference type="Pfam" id="PF11557"/>
    </source>
</evidence>
<reference evidence="2 3" key="1">
    <citation type="submission" date="2012-10" db="EMBL/GenBank/DDBJ databases">
        <title>Genome sequence of Vibrio Cholerae HENC-02.</title>
        <authorList>
            <person name="Eppinger M."/>
            <person name="Hasan N.A."/>
            <person name="Sengamalay N."/>
            <person name="Hine E."/>
            <person name="Su Q."/>
            <person name="Daugherty S.C."/>
            <person name="Young S."/>
            <person name="Sadzewicz L."/>
            <person name="Tallon L."/>
            <person name="Cebula T.A."/>
            <person name="Ravel J."/>
            <person name="Colwell R.R."/>
        </authorList>
    </citation>
    <scope>NUCLEOTIDE SEQUENCE [LARGE SCALE GENOMIC DNA]</scope>
    <source>
        <strain evidence="2 3">HENC-02</strain>
    </source>
</reference>
<dbReference type="AlphaFoldDB" id="A0A454CZA2"/>
<gene>
    <name evidence="2" type="ORF">VCHENC02_2680</name>
</gene>
<evidence type="ECO:0000313" key="2">
    <source>
        <dbReference type="EMBL" id="EKM31710.1"/>
    </source>
</evidence>
<dbReference type="EMBL" id="AJSR01001065">
    <property type="protein sequence ID" value="EKM31710.1"/>
    <property type="molecule type" value="Genomic_DNA"/>
</dbReference>